<dbReference type="InterPro" id="IPR036390">
    <property type="entry name" value="WH_DNA-bd_sf"/>
</dbReference>
<feature type="domain" description="HTH lysR-type" evidence="5">
    <location>
        <begin position="4"/>
        <end position="61"/>
    </location>
</feature>
<comment type="caution">
    <text evidence="6">The sequence shown here is derived from an EMBL/GenBank/DDBJ whole genome shotgun (WGS) entry which is preliminary data.</text>
</comment>
<reference evidence="6 7" key="1">
    <citation type="submission" date="2019-09" db="EMBL/GenBank/DDBJ databases">
        <authorList>
            <person name="Chen X.-Y."/>
        </authorList>
    </citation>
    <scope>NUCLEOTIDE SEQUENCE [LARGE SCALE GENOMIC DNA]</scope>
    <source>
        <strain evidence="6 7">NY5</strain>
    </source>
</reference>
<gene>
    <name evidence="6" type="ORF">F0M18_10020</name>
</gene>
<evidence type="ECO:0000259" key="5">
    <source>
        <dbReference type="PROSITE" id="PS50931"/>
    </source>
</evidence>
<keyword evidence="2" id="KW-0805">Transcription regulation</keyword>
<dbReference type="EMBL" id="VTUX01000004">
    <property type="protein sequence ID" value="KAA1191858.1"/>
    <property type="molecule type" value="Genomic_DNA"/>
</dbReference>
<dbReference type="PANTHER" id="PTHR30126:SF98">
    <property type="entry name" value="HTH-TYPE TRANSCRIPTIONAL ACTIVATOR BAUR"/>
    <property type="match status" value="1"/>
</dbReference>
<evidence type="ECO:0000313" key="6">
    <source>
        <dbReference type="EMBL" id="KAA1191858.1"/>
    </source>
</evidence>
<dbReference type="GO" id="GO:0000976">
    <property type="term" value="F:transcription cis-regulatory region binding"/>
    <property type="evidence" value="ECO:0007669"/>
    <property type="project" value="TreeGrafter"/>
</dbReference>
<dbReference type="FunFam" id="1.10.10.10:FF:000001">
    <property type="entry name" value="LysR family transcriptional regulator"/>
    <property type="match status" value="1"/>
</dbReference>
<dbReference type="Gene3D" id="3.40.190.290">
    <property type="match status" value="1"/>
</dbReference>
<evidence type="ECO:0000256" key="1">
    <source>
        <dbReference type="ARBA" id="ARBA00009437"/>
    </source>
</evidence>
<dbReference type="Gene3D" id="1.10.10.10">
    <property type="entry name" value="Winged helix-like DNA-binding domain superfamily/Winged helix DNA-binding domain"/>
    <property type="match status" value="1"/>
</dbReference>
<keyword evidence="3" id="KW-0238">DNA-binding</keyword>
<keyword evidence="7" id="KW-1185">Reference proteome</keyword>
<name>A0A5B0WZT8_9GAMM</name>
<dbReference type="InterPro" id="IPR036388">
    <property type="entry name" value="WH-like_DNA-bd_sf"/>
</dbReference>
<dbReference type="Pfam" id="PF03466">
    <property type="entry name" value="LysR_substrate"/>
    <property type="match status" value="1"/>
</dbReference>
<sequence>MRDLNFHHLYYFWMVAKEGHLTRAAEKLHVSQSALSSQIRQLQEQLGHELFTREGRSLRLTETGYLVLEYAESIFNLGSELLALTESGELQRLQRLRIGSVATLSRNFQENFLQPVIGEPGVKLVIRSASLEELLELLRVHKLDLILSNRAVPTDTSTPWRCQQIAEQSVCVVGPPGKAARAFRFPRDLGELPLLLPGPGSEIRSQFDLLCSKHGIEFDPYAEVDDMATLRLLARDSGGIAVVPEVVVQDELQGGKLQRYCVLDNVVERFYAITAKRHFELAALQTLLERSQQGALALG</sequence>
<evidence type="ECO:0000256" key="3">
    <source>
        <dbReference type="ARBA" id="ARBA00023125"/>
    </source>
</evidence>
<keyword evidence="4" id="KW-0804">Transcription</keyword>
<dbReference type="SUPFAM" id="SSF46785">
    <property type="entry name" value="Winged helix' DNA-binding domain"/>
    <property type="match status" value="1"/>
</dbReference>
<dbReference type="AlphaFoldDB" id="A0A5B0WZT8"/>
<dbReference type="SUPFAM" id="SSF53850">
    <property type="entry name" value="Periplasmic binding protein-like II"/>
    <property type="match status" value="1"/>
</dbReference>
<proteinExistence type="inferred from homology"/>
<dbReference type="Proteomes" id="UP000323708">
    <property type="component" value="Unassembled WGS sequence"/>
</dbReference>
<organism evidence="6 7">
    <name type="scientific">Pseudohalioglobus sediminis</name>
    <dbReference type="NCBI Taxonomy" id="2606449"/>
    <lineage>
        <taxon>Bacteria</taxon>
        <taxon>Pseudomonadati</taxon>
        <taxon>Pseudomonadota</taxon>
        <taxon>Gammaproteobacteria</taxon>
        <taxon>Cellvibrionales</taxon>
        <taxon>Halieaceae</taxon>
        <taxon>Pseudohalioglobus</taxon>
    </lineage>
</organism>
<dbReference type="PRINTS" id="PR00039">
    <property type="entry name" value="HTHLYSR"/>
</dbReference>
<dbReference type="RefSeq" id="WP_149611294.1">
    <property type="nucleotide sequence ID" value="NZ_VTUX01000004.1"/>
</dbReference>
<comment type="similarity">
    <text evidence="1">Belongs to the LysR transcriptional regulatory family.</text>
</comment>
<accession>A0A5B0WZT8</accession>
<dbReference type="GO" id="GO:0003700">
    <property type="term" value="F:DNA-binding transcription factor activity"/>
    <property type="evidence" value="ECO:0007669"/>
    <property type="project" value="InterPro"/>
</dbReference>
<dbReference type="Pfam" id="PF00126">
    <property type="entry name" value="HTH_1"/>
    <property type="match status" value="1"/>
</dbReference>
<evidence type="ECO:0000256" key="4">
    <source>
        <dbReference type="ARBA" id="ARBA00023163"/>
    </source>
</evidence>
<protein>
    <submittedName>
        <fullName evidence="6">LysR family transcriptional regulator</fullName>
    </submittedName>
</protein>
<dbReference type="InterPro" id="IPR000847">
    <property type="entry name" value="LysR_HTH_N"/>
</dbReference>
<dbReference type="PROSITE" id="PS50931">
    <property type="entry name" value="HTH_LYSR"/>
    <property type="match status" value="1"/>
</dbReference>
<dbReference type="InterPro" id="IPR005119">
    <property type="entry name" value="LysR_subst-bd"/>
</dbReference>
<dbReference type="PANTHER" id="PTHR30126">
    <property type="entry name" value="HTH-TYPE TRANSCRIPTIONAL REGULATOR"/>
    <property type="match status" value="1"/>
</dbReference>
<evidence type="ECO:0000256" key="2">
    <source>
        <dbReference type="ARBA" id="ARBA00023015"/>
    </source>
</evidence>
<evidence type="ECO:0000313" key="7">
    <source>
        <dbReference type="Proteomes" id="UP000323708"/>
    </source>
</evidence>